<dbReference type="EMBL" id="AP025314">
    <property type="protein sequence ID" value="BDD08409.1"/>
    <property type="molecule type" value="Genomic_DNA"/>
</dbReference>
<keyword evidence="1" id="KW-0812">Transmembrane</keyword>
<name>A0AAU9CPV9_9BACT</name>
<feature type="transmembrane region" description="Helical" evidence="1">
    <location>
        <begin position="95"/>
        <end position="116"/>
    </location>
</feature>
<keyword evidence="1" id="KW-0472">Membrane</keyword>
<accession>A0AAU9CPV9</accession>
<feature type="transmembrane region" description="Helical" evidence="1">
    <location>
        <begin position="42"/>
        <end position="59"/>
    </location>
</feature>
<dbReference type="KEGG" id="fax:FUAX_08410"/>
<dbReference type="AlphaFoldDB" id="A0AAU9CPV9"/>
<organism evidence="2 3">
    <name type="scientific">Fulvitalea axinellae</name>
    <dbReference type="NCBI Taxonomy" id="1182444"/>
    <lineage>
        <taxon>Bacteria</taxon>
        <taxon>Pseudomonadati</taxon>
        <taxon>Bacteroidota</taxon>
        <taxon>Cytophagia</taxon>
        <taxon>Cytophagales</taxon>
        <taxon>Persicobacteraceae</taxon>
        <taxon>Fulvitalea</taxon>
    </lineage>
</organism>
<evidence type="ECO:0000313" key="2">
    <source>
        <dbReference type="EMBL" id="BDD08409.1"/>
    </source>
</evidence>
<keyword evidence="3" id="KW-1185">Reference proteome</keyword>
<protein>
    <submittedName>
        <fullName evidence="2">Uncharacterized protein</fullName>
    </submittedName>
</protein>
<feature type="transmembrane region" description="Helical" evidence="1">
    <location>
        <begin position="71"/>
        <end position="89"/>
    </location>
</feature>
<sequence length="137" mass="15042">MTMGKKTLKLAVFTAVLGLVLYMEGMFAPAYAYHARYTMLLALAGVFWISDFVSGSEALTISGPAKLMLSLVMRFLLAIIVAVVFVFAFKADTRVFAVNFGGVYLSFLGFEIYSLLTNFRTASKNAGIDETDDHIKV</sequence>
<proteinExistence type="predicted"/>
<reference evidence="2 3" key="1">
    <citation type="submission" date="2021-12" db="EMBL/GenBank/DDBJ databases">
        <title>Genome sequencing of bacteria with rrn-lacking chromosome and rrn-plasmid.</title>
        <authorList>
            <person name="Anda M."/>
            <person name="Iwasaki W."/>
        </authorList>
    </citation>
    <scope>NUCLEOTIDE SEQUENCE [LARGE SCALE GENOMIC DNA]</scope>
    <source>
        <strain evidence="2 3">DSM 100852</strain>
    </source>
</reference>
<dbReference type="Proteomes" id="UP001348817">
    <property type="component" value="Chromosome"/>
</dbReference>
<evidence type="ECO:0000313" key="3">
    <source>
        <dbReference type="Proteomes" id="UP001348817"/>
    </source>
</evidence>
<evidence type="ECO:0000256" key="1">
    <source>
        <dbReference type="SAM" id="Phobius"/>
    </source>
</evidence>
<gene>
    <name evidence="2" type="ORF">FUAX_08410</name>
</gene>
<keyword evidence="1" id="KW-1133">Transmembrane helix</keyword>